<feature type="domain" description="HTH tetR-type" evidence="5">
    <location>
        <begin position="14"/>
        <end position="74"/>
    </location>
</feature>
<keyword evidence="7" id="KW-1185">Reference proteome</keyword>
<dbReference type="PANTHER" id="PTHR30055">
    <property type="entry name" value="HTH-TYPE TRANSCRIPTIONAL REGULATOR RUTR"/>
    <property type="match status" value="1"/>
</dbReference>
<feature type="DNA-binding region" description="H-T-H motif" evidence="4">
    <location>
        <begin position="37"/>
        <end position="56"/>
    </location>
</feature>
<proteinExistence type="predicted"/>
<dbReference type="InterPro" id="IPR001647">
    <property type="entry name" value="HTH_TetR"/>
</dbReference>
<evidence type="ECO:0000256" key="4">
    <source>
        <dbReference type="PROSITE-ProRule" id="PRU00335"/>
    </source>
</evidence>
<evidence type="ECO:0000313" key="7">
    <source>
        <dbReference type="Proteomes" id="UP001592528"/>
    </source>
</evidence>
<evidence type="ECO:0000259" key="5">
    <source>
        <dbReference type="PROSITE" id="PS50977"/>
    </source>
</evidence>
<keyword evidence="3" id="KW-0804">Transcription</keyword>
<evidence type="ECO:0000256" key="1">
    <source>
        <dbReference type="ARBA" id="ARBA00023015"/>
    </source>
</evidence>
<dbReference type="PROSITE" id="PS01081">
    <property type="entry name" value="HTH_TETR_1"/>
    <property type="match status" value="1"/>
</dbReference>
<dbReference type="PANTHER" id="PTHR30055:SF234">
    <property type="entry name" value="HTH-TYPE TRANSCRIPTIONAL REGULATOR BETI"/>
    <property type="match status" value="1"/>
</dbReference>
<dbReference type="Proteomes" id="UP001592528">
    <property type="component" value="Unassembled WGS sequence"/>
</dbReference>
<keyword evidence="2 4" id="KW-0238">DNA-binding</keyword>
<name>A0ABV6UYE0_9ACTN</name>
<dbReference type="RefSeq" id="WP_037597029.1">
    <property type="nucleotide sequence ID" value="NZ_JBHEZZ010000029.1"/>
</dbReference>
<evidence type="ECO:0000256" key="3">
    <source>
        <dbReference type="ARBA" id="ARBA00023163"/>
    </source>
</evidence>
<dbReference type="InterPro" id="IPR023772">
    <property type="entry name" value="DNA-bd_HTH_TetR-type_CS"/>
</dbReference>
<reference evidence="6 7" key="1">
    <citation type="submission" date="2024-09" db="EMBL/GenBank/DDBJ databases">
        <authorList>
            <person name="Lee S.D."/>
        </authorList>
    </citation>
    <scope>NUCLEOTIDE SEQUENCE [LARGE SCALE GENOMIC DNA]</scope>
    <source>
        <strain evidence="6 7">N1-5</strain>
    </source>
</reference>
<dbReference type="Gene3D" id="1.10.357.10">
    <property type="entry name" value="Tetracycline Repressor, domain 2"/>
    <property type="match status" value="1"/>
</dbReference>
<dbReference type="SUPFAM" id="SSF46689">
    <property type="entry name" value="Homeodomain-like"/>
    <property type="match status" value="1"/>
</dbReference>
<dbReference type="EMBL" id="JBHEZZ010000029">
    <property type="protein sequence ID" value="MFC1406448.1"/>
    <property type="molecule type" value="Genomic_DNA"/>
</dbReference>
<evidence type="ECO:0000313" key="6">
    <source>
        <dbReference type="EMBL" id="MFC1406448.1"/>
    </source>
</evidence>
<sequence>MAEAATSLRERSKAKRRTAIQHAAIRLFTERGYEGATIADIAEAAEVAPRTVRMYFPNKIDIATSAADDITVRLAATFTDHPELSFSEVIDRWMLGEAETTDPELARLVAAMYDANPALQAVSTTHMTDVGRLSGPALVAELGLAPGDPLTAVANAAVSAAVGDYVMIALKNGVPQEAHRQFMRYLRAIIGAARDC</sequence>
<organism evidence="6 7">
    <name type="scientific">Streptacidiphilus cavernicola</name>
    <dbReference type="NCBI Taxonomy" id="3342716"/>
    <lineage>
        <taxon>Bacteria</taxon>
        <taxon>Bacillati</taxon>
        <taxon>Actinomycetota</taxon>
        <taxon>Actinomycetes</taxon>
        <taxon>Kitasatosporales</taxon>
        <taxon>Streptomycetaceae</taxon>
        <taxon>Streptacidiphilus</taxon>
    </lineage>
</organism>
<gene>
    <name evidence="6" type="ORF">ACEZDJ_34640</name>
</gene>
<dbReference type="InterPro" id="IPR009057">
    <property type="entry name" value="Homeodomain-like_sf"/>
</dbReference>
<comment type="caution">
    <text evidence="6">The sequence shown here is derived from an EMBL/GenBank/DDBJ whole genome shotgun (WGS) entry which is preliminary data.</text>
</comment>
<dbReference type="InterPro" id="IPR050109">
    <property type="entry name" value="HTH-type_TetR-like_transc_reg"/>
</dbReference>
<accession>A0ABV6UYE0</accession>
<dbReference type="Pfam" id="PF00440">
    <property type="entry name" value="TetR_N"/>
    <property type="match status" value="1"/>
</dbReference>
<keyword evidence="1" id="KW-0805">Transcription regulation</keyword>
<dbReference type="PRINTS" id="PR00455">
    <property type="entry name" value="HTHTETR"/>
</dbReference>
<evidence type="ECO:0000256" key="2">
    <source>
        <dbReference type="ARBA" id="ARBA00023125"/>
    </source>
</evidence>
<protein>
    <submittedName>
        <fullName evidence="6">TetR/AcrR family transcriptional regulator</fullName>
    </submittedName>
</protein>
<dbReference type="PROSITE" id="PS50977">
    <property type="entry name" value="HTH_TETR_2"/>
    <property type="match status" value="1"/>
</dbReference>